<evidence type="ECO:0000256" key="4">
    <source>
        <dbReference type="ARBA" id="ARBA00022692"/>
    </source>
</evidence>
<evidence type="ECO:0000313" key="10">
    <source>
        <dbReference type="EMBL" id="BAF90585.1"/>
    </source>
</evidence>
<keyword evidence="5" id="KW-0029">Amino-acid transport</keyword>
<reference evidence="10 11" key="3">
    <citation type="journal article" date="2008" name="BMC Genomics">
        <title>The genome of the versatile nitrogen fixer Azorhizobium caulinodans ORS571.</title>
        <authorList>
            <person name="Lee KB."/>
            <person name="Backer P.D."/>
            <person name="Aono T."/>
            <person name="Liu CT."/>
            <person name="Suzuki S."/>
            <person name="Suzuki T."/>
            <person name="Kaneko T."/>
            <person name="Yamada M."/>
            <person name="Tabata S."/>
            <person name="Kupfer D.M."/>
            <person name="Najar F.Z."/>
            <person name="Wiley G.B."/>
            <person name="Roe B."/>
            <person name="Binnewies T.T."/>
            <person name="Ussery D.W."/>
            <person name="D'Haeze W."/>
            <person name="Herder J.D."/>
            <person name="Gevers D."/>
            <person name="Vereecke D."/>
            <person name="Holsters M."/>
            <person name="Oyaizu H."/>
        </authorList>
    </citation>
    <scope>NUCLEOTIDE SEQUENCE [LARGE SCALE GENOMIC DNA]</scope>
    <source>
        <strain evidence="11">ATCC 43989 / DSM 5975 / JCM 20966 / LMG 6465 / NBRC 14845 / NCIMB 13405 / ORS 571</strain>
    </source>
</reference>
<dbReference type="InterPro" id="IPR052157">
    <property type="entry name" value="BCAA_transport_permease"/>
</dbReference>
<dbReference type="eggNOG" id="COG0559">
    <property type="taxonomic scope" value="Bacteria"/>
</dbReference>
<accession>A8HZI6</accession>
<evidence type="ECO:0000313" key="11">
    <source>
        <dbReference type="Proteomes" id="UP000000270"/>
    </source>
</evidence>
<keyword evidence="2" id="KW-0813">Transport</keyword>
<evidence type="ECO:0000256" key="3">
    <source>
        <dbReference type="ARBA" id="ARBA00022475"/>
    </source>
</evidence>
<dbReference type="KEGG" id="azc:AZC_4587"/>
<dbReference type="HOGENOM" id="CLU_039929_1_1_5"/>
<feature type="transmembrane region" description="Helical" evidence="9">
    <location>
        <begin position="88"/>
        <end position="106"/>
    </location>
</feature>
<name>A8HZI6_AZOC5</name>
<feature type="transmembrane region" description="Helical" evidence="9">
    <location>
        <begin position="317"/>
        <end position="334"/>
    </location>
</feature>
<evidence type="ECO:0000256" key="5">
    <source>
        <dbReference type="ARBA" id="ARBA00022970"/>
    </source>
</evidence>
<keyword evidence="7 9" id="KW-0472">Membrane</keyword>
<reference evidence="10 11" key="1">
    <citation type="journal article" date="2007" name="Appl. Environ. Microbiol.">
        <title>Rhizobial factors required for stem nodule maturation and maintenance in Sesbania rostrata-Azorhizobium caulinodans ORS571 symbiosis.</title>
        <authorList>
            <person name="Suzuki S."/>
            <person name="Aono T."/>
            <person name="Lee KB."/>
            <person name="Suzuki T."/>
            <person name="Liu CT."/>
            <person name="Miwa H."/>
            <person name="Wakao S."/>
            <person name="Iki T."/>
            <person name="Oyaizu H."/>
        </authorList>
    </citation>
    <scope>NUCLEOTIDE SEQUENCE [LARGE SCALE GENOMIC DNA]</scope>
    <source>
        <strain evidence="11">ATCC 43989 / DSM 5975 / JCM 20966 / LMG 6465 / NBRC 14845 / NCIMB 13405 / ORS 571</strain>
    </source>
</reference>
<reference evidence="10 11" key="6">
    <citation type="journal article" date="2011" name="Appl. Environ. Microbiol.">
        <title>Involvement of the azorhizobial chromosome partition gene (parA) in the onset of bacteroid differentiation during Sesbania rostrata stem nodule development.</title>
        <authorList>
            <person name="Liu CT."/>
            <person name="Lee KB."/>
            <person name="Wang YS."/>
            <person name="Peng MH."/>
            <person name="Lee KT."/>
            <person name="Suzuki S."/>
            <person name="Suzuki T."/>
            <person name="Oyaizu H."/>
        </authorList>
    </citation>
    <scope>NUCLEOTIDE SEQUENCE [LARGE SCALE GENOMIC DNA]</scope>
    <source>
        <strain evidence="11">ATCC 43989 / DSM 5975 / JCM 20966 / LMG 6465 / NBRC 14845 / NCIMB 13405 / ORS 571</strain>
    </source>
</reference>
<dbReference type="CDD" id="cd06582">
    <property type="entry name" value="TM_PBP1_LivH_like"/>
    <property type="match status" value="1"/>
</dbReference>
<dbReference type="Proteomes" id="UP000000270">
    <property type="component" value="Chromosome"/>
</dbReference>
<evidence type="ECO:0000256" key="1">
    <source>
        <dbReference type="ARBA" id="ARBA00004651"/>
    </source>
</evidence>
<dbReference type="STRING" id="438753.AZC_4587"/>
<reference evidence="10 11" key="4">
    <citation type="journal article" date="2009" name="Appl. Environ. Microbiol.">
        <title>Comparative genome-wide transcriptional profiling of Azorhizobium caulinodans ORS571 grown under free-living and symbiotic conditions.</title>
        <authorList>
            <person name="Tsukada S."/>
            <person name="Aono T."/>
            <person name="Akiba N."/>
            <person name="Lee KB."/>
            <person name="Liu CT."/>
            <person name="Toyazaki H."/>
            <person name="Oyaizu H."/>
        </authorList>
    </citation>
    <scope>NUCLEOTIDE SEQUENCE [LARGE SCALE GENOMIC DNA]</scope>
    <source>
        <strain evidence="11">ATCC 43989 / DSM 5975 / JCM 20966 / LMG 6465 / NBRC 14845 / NCIMB 13405 / ORS 571</strain>
    </source>
</reference>
<feature type="transmembrane region" description="Helical" evidence="9">
    <location>
        <begin position="112"/>
        <end position="131"/>
    </location>
</feature>
<feature type="transmembrane region" description="Helical" evidence="9">
    <location>
        <begin position="272"/>
        <end position="296"/>
    </location>
</feature>
<feature type="transmembrane region" description="Helical" evidence="9">
    <location>
        <begin position="138"/>
        <end position="157"/>
    </location>
</feature>
<comment type="similarity">
    <text evidence="8">Belongs to the binding-protein-dependent transport system permease family. LivHM subfamily.</text>
</comment>
<dbReference type="PANTHER" id="PTHR11795:SF451">
    <property type="entry name" value="ABC TRANSPORTER PERMEASE PROTEIN"/>
    <property type="match status" value="1"/>
</dbReference>
<organism evidence="10 11">
    <name type="scientific">Azorhizobium caulinodans (strain ATCC 43989 / DSM 5975 / JCM 20966 / LMG 6465 / NBRC 14845 / NCIMB 13405 / ORS 571)</name>
    <dbReference type="NCBI Taxonomy" id="438753"/>
    <lineage>
        <taxon>Bacteria</taxon>
        <taxon>Pseudomonadati</taxon>
        <taxon>Pseudomonadota</taxon>
        <taxon>Alphaproteobacteria</taxon>
        <taxon>Hyphomicrobiales</taxon>
        <taxon>Xanthobacteraceae</taxon>
        <taxon>Azorhizobium</taxon>
    </lineage>
</organism>
<proteinExistence type="inferred from homology"/>
<feature type="transmembrane region" description="Helical" evidence="9">
    <location>
        <begin position="50"/>
        <end position="76"/>
    </location>
</feature>
<dbReference type="InterPro" id="IPR001851">
    <property type="entry name" value="ABC_transp_permease"/>
</dbReference>
<feature type="transmembrane region" description="Helical" evidence="9">
    <location>
        <begin position="236"/>
        <end position="260"/>
    </location>
</feature>
<dbReference type="AlphaFoldDB" id="A8HZI6"/>
<evidence type="ECO:0000256" key="6">
    <source>
        <dbReference type="ARBA" id="ARBA00022989"/>
    </source>
</evidence>
<reference evidence="11" key="2">
    <citation type="submission" date="2007-04" db="EMBL/GenBank/DDBJ databases">
        <title>Complete genome sequence of the nitrogen-fixing bacterium Azorhizobium caulinodans ORS571.</title>
        <authorList>
            <person name="Lee K.B."/>
            <person name="Backer P.D."/>
            <person name="Aono T."/>
            <person name="Liu C.T."/>
            <person name="Suzuki S."/>
            <person name="Suzuki T."/>
            <person name="Kaneko T."/>
            <person name="Yamada M."/>
            <person name="Tabata S."/>
            <person name="Kupfer D.M."/>
            <person name="Najar F.Z."/>
            <person name="Wiley G.B."/>
            <person name="Roe B."/>
            <person name="Binnewies T."/>
            <person name="Ussery D."/>
            <person name="Vereecke D."/>
            <person name="Gevers D."/>
            <person name="Holsters M."/>
            <person name="Oyaizu H."/>
        </authorList>
    </citation>
    <scope>NUCLEOTIDE SEQUENCE [LARGE SCALE GENOMIC DNA]</scope>
    <source>
        <strain evidence="11">ATCC 43989 / DSM 5975 / JCM 20966 / LMG 6465 / NBRC 14845 / NCIMB 13405 / ORS 571</strain>
    </source>
</reference>
<keyword evidence="3" id="KW-1003">Cell membrane</keyword>
<feature type="transmembrane region" description="Helical" evidence="9">
    <location>
        <begin position="187"/>
        <end position="206"/>
    </location>
</feature>
<dbReference type="Pfam" id="PF02653">
    <property type="entry name" value="BPD_transp_2"/>
    <property type="match status" value="1"/>
</dbReference>
<keyword evidence="6 9" id="KW-1133">Transmembrane helix</keyword>
<dbReference type="PANTHER" id="PTHR11795">
    <property type="entry name" value="BRANCHED-CHAIN AMINO ACID TRANSPORT SYSTEM PERMEASE PROTEIN LIVH"/>
    <property type="match status" value="1"/>
</dbReference>
<keyword evidence="4 9" id="KW-0812">Transmembrane</keyword>
<gene>
    <name evidence="10" type="ordered locus">AZC_4587</name>
</gene>
<protein>
    <submittedName>
        <fullName evidence="10">ABC transporter permease protein</fullName>
    </submittedName>
</protein>
<dbReference type="EMBL" id="AP009384">
    <property type="protein sequence ID" value="BAF90585.1"/>
    <property type="molecule type" value="Genomic_DNA"/>
</dbReference>
<evidence type="ECO:0000256" key="9">
    <source>
        <dbReference type="SAM" id="Phobius"/>
    </source>
</evidence>
<reference evidence="10 11" key="5">
    <citation type="journal article" date="2010" name="Appl. Environ. Microbiol.">
        <title>phrR-like gene praR of Azorhizobium caulinodans ORS571 is essential for symbiosis with Sesbania rostrata and is involved in expression of reb genes.</title>
        <authorList>
            <person name="Akiba N."/>
            <person name="Aono T."/>
            <person name="Toyazaki H."/>
            <person name="Sato S."/>
            <person name="Oyaizu H."/>
        </authorList>
    </citation>
    <scope>NUCLEOTIDE SEQUENCE [LARGE SCALE GENOMIC DNA]</scope>
    <source>
        <strain evidence="11">ATCC 43989 / DSM 5975 / JCM 20966 / LMG 6465 / NBRC 14845 / NCIMB 13405 / ORS 571</strain>
    </source>
</reference>
<dbReference type="GO" id="GO:0022857">
    <property type="term" value="F:transmembrane transporter activity"/>
    <property type="evidence" value="ECO:0007669"/>
    <property type="project" value="InterPro"/>
</dbReference>
<comment type="subcellular location">
    <subcellularLocation>
        <location evidence="1">Cell membrane</location>
        <topology evidence="1">Multi-pass membrane protein</topology>
    </subcellularLocation>
</comment>
<dbReference type="GO" id="GO:0005886">
    <property type="term" value="C:plasma membrane"/>
    <property type="evidence" value="ECO:0007669"/>
    <property type="project" value="UniProtKB-SubCell"/>
</dbReference>
<keyword evidence="11" id="KW-1185">Reference proteome</keyword>
<evidence type="ECO:0000256" key="2">
    <source>
        <dbReference type="ARBA" id="ARBA00022448"/>
    </source>
</evidence>
<dbReference type="GO" id="GO:0006865">
    <property type="term" value="P:amino acid transport"/>
    <property type="evidence" value="ECO:0007669"/>
    <property type="project" value="UniProtKB-KW"/>
</dbReference>
<evidence type="ECO:0000256" key="8">
    <source>
        <dbReference type="ARBA" id="ARBA00037998"/>
    </source>
</evidence>
<evidence type="ECO:0000256" key="7">
    <source>
        <dbReference type="ARBA" id="ARBA00023136"/>
    </source>
</evidence>
<sequence length="342" mass="37434">MPPRRSWACVKRSTPGRAVPAPRLPTEHDIRISPDPPRPRSGACPMTSPLLLQLIINGLIIGTLYGVVGMCFVLIYKASQVVNFAQGEFLLIGAWACWWLLTYWQIPFIWGFLISIAFMMVFGLALQVLVLRPLIGEPIISVIMVTIGLSIFFQALMKWMFGTFAQPFPPIFPVAKVEILGLQVQSAYLMSTGVSLAIMVGFAWFFKYSRIGLAMRATAFSQQVAQSLGISVRQMFALSWGISASVSAVAGVVVGIVNGVSSALSYFGIKVFPAVILGGLDSILGAVVGGLIIGLLENIAHYFDSQFLKWGNLYEIAPFYALIVILMIKPYGLFGTRDIERV</sequence>